<name>A0A941BMG2_9BURK</name>
<evidence type="ECO:0000259" key="1">
    <source>
        <dbReference type="Pfam" id="PF22308"/>
    </source>
</evidence>
<dbReference type="RefSeq" id="WP_210803483.1">
    <property type="nucleotide sequence ID" value="NZ_JAGQDE010000018.1"/>
</dbReference>
<dbReference type="InterPro" id="IPR054242">
    <property type="entry name" value="DUF6969"/>
</dbReference>
<accession>A0A941BMG2</accession>
<keyword evidence="3" id="KW-1185">Reference proteome</keyword>
<proteinExistence type="predicted"/>
<comment type="caution">
    <text evidence="2">The sequence shown here is derived from an EMBL/GenBank/DDBJ whole genome shotgun (WGS) entry which is preliminary data.</text>
</comment>
<dbReference type="Proteomes" id="UP000678374">
    <property type="component" value="Unassembled WGS sequence"/>
</dbReference>
<reference evidence="2" key="1">
    <citation type="submission" date="2021-04" db="EMBL/GenBank/DDBJ databases">
        <title>The genome sequence of Ideonella sp. 4Y11.</title>
        <authorList>
            <person name="Liu Y."/>
        </authorList>
    </citation>
    <scope>NUCLEOTIDE SEQUENCE</scope>
    <source>
        <strain evidence="2">4Y11</strain>
    </source>
</reference>
<evidence type="ECO:0000313" key="3">
    <source>
        <dbReference type="Proteomes" id="UP000678374"/>
    </source>
</evidence>
<dbReference type="AlphaFoldDB" id="A0A941BMG2"/>
<gene>
    <name evidence="2" type="ORF">KAK06_17780</name>
</gene>
<organism evidence="2 3">
    <name type="scientific">Ideonella aquatica</name>
    <dbReference type="NCBI Taxonomy" id="2824119"/>
    <lineage>
        <taxon>Bacteria</taxon>
        <taxon>Pseudomonadati</taxon>
        <taxon>Pseudomonadota</taxon>
        <taxon>Betaproteobacteria</taxon>
        <taxon>Burkholderiales</taxon>
        <taxon>Sphaerotilaceae</taxon>
        <taxon>Ideonella</taxon>
    </lineage>
</organism>
<dbReference type="EMBL" id="JAGQDE010000018">
    <property type="protein sequence ID" value="MBQ0960809.1"/>
    <property type="molecule type" value="Genomic_DNA"/>
</dbReference>
<protein>
    <recommendedName>
        <fullName evidence="1">DUF6969 domain-containing protein</fullName>
    </recommendedName>
</protein>
<evidence type="ECO:0000313" key="2">
    <source>
        <dbReference type="EMBL" id="MBQ0960809.1"/>
    </source>
</evidence>
<feature type="domain" description="DUF6969" evidence="1">
    <location>
        <begin position="9"/>
        <end position="193"/>
    </location>
</feature>
<sequence length="213" mass="24078">MPDDATAIDAAAELVAVQMALARRGLGLAQAALAGARRIETLRHYPRGDVIDTDNRSQFYYHLHRSSRCPPEEHGHFHLFTRRPDGGFSHLAGLSLDDRGWPIRWFTTNRWVTGETWLAAPALCADIDRFAPRTAGRLAPVARWLGAMVRLHRDSLKALLRRRDAVVARQLQRRKAEDFFEDRRHDVLTEQRIDLAHTLSRLAGTPPPTPGDN</sequence>
<dbReference type="Pfam" id="PF22308">
    <property type="entry name" value="DUF6969"/>
    <property type="match status" value="1"/>
</dbReference>